<reference evidence="3" key="1">
    <citation type="submission" date="2018-02" db="EMBL/GenBank/DDBJ databases">
        <title>Rhizophora mucronata_Transcriptome.</title>
        <authorList>
            <person name="Meera S.P."/>
            <person name="Sreeshan A."/>
            <person name="Augustine A."/>
        </authorList>
    </citation>
    <scope>NUCLEOTIDE SEQUENCE</scope>
    <source>
        <tissue evidence="3">Leaf</tissue>
    </source>
</reference>
<dbReference type="PANTHER" id="PTHR46619">
    <property type="entry name" value="RNA RECOGNITION MOTIF XS DOMAIN PROTEIN-RELATED"/>
    <property type="match status" value="1"/>
</dbReference>
<accession>A0A2P2IKN4</accession>
<feature type="region of interest" description="Disordered" evidence="1">
    <location>
        <begin position="162"/>
        <end position="193"/>
    </location>
</feature>
<dbReference type="PANTHER" id="PTHR46619:SF2">
    <property type="entry name" value="XS DOMAIN PROTEIN"/>
    <property type="match status" value="1"/>
</dbReference>
<feature type="region of interest" description="Disordered" evidence="1">
    <location>
        <begin position="519"/>
        <end position="555"/>
    </location>
</feature>
<feature type="domain" description="XS" evidence="2">
    <location>
        <begin position="707"/>
        <end position="835"/>
    </location>
</feature>
<evidence type="ECO:0000313" key="3">
    <source>
        <dbReference type="EMBL" id="MBW81792.1"/>
    </source>
</evidence>
<dbReference type="GO" id="GO:0031047">
    <property type="term" value="P:regulatory ncRNA-mediated gene silencing"/>
    <property type="evidence" value="ECO:0007669"/>
    <property type="project" value="InterPro"/>
</dbReference>
<feature type="compositionally biased region" description="Basic residues" evidence="1">
    <location>
        <begin position="543"/>
        <end position="553"/>
    </location>
</feature>
<evidence type="ECO:0000256" key="1">
    <source>
        <dbReference type="SAM" id="MobiDB-lite"/>
    </source>
</evidence>
<dbReference type="InterPro" id="IPR038588">
    <property type="entry name" value="XS_domain_sf"/>
</dbReference>
<dbReference type="Gene3D" id="3.30.70.2890">
    <property type="entry name" value="XS domain"/>
    <property type="match status" value="1"/>
</dbReference>
<organism evidence="3">
    <name type="scientific">Rhizophora mucronata</name>
    <name type="common">Asiatic mangrove</name>
    <dbReference type="NCBI Taxonomy" id="61149"/>
    <lineage>
        <taxon>Eukaryota</taxon>
        <taxon>Viridiplantae</taxon>
        <taxon>Streptophyta</taxon>
        <taxon>Embryophyta</taxon>
        <taxon>Tracheophyta</taxon>
        <taxon>Spermatophyta</taxon>
        <taxon>Magnoliopsida</taxon>
        <taxon>eudicotyledons</taxon>
        <taxon>Gunneridae</taxon>
        <taxon>Pentapetalae</taxon>
        <taxon>rosids</taxon>
        <taxon>fabids</taxon>
        <taxon>Malpighiales</taxon>
        <taxon>Rhizophoraceae</taxon>
        <taxon>Rhizophora</taxon>
    </lineage>
</organism>
<name>A0A2P2IKN4_RHIMU</name>
<proteinExistence type="predicted"/>
<dbReference type="AlphaFoldDB" id="A0A2P2IKN4"/>
<sequence length="863" mass="97107">MSGRRHRGHIAPRSPPRRLEFGGVGGNRCFSRLYRSRSPVRADRDRYIRHCGDELDRYRPLGRERRYADARTRSPSRPRTCKRDEYKMNRRFLSLNRSTDSALPKPDRFIGAARVQRGDFGMQCMEERDVHFEKLCRFSESLSRKESTFMKFQWDNLLPDKSTNGKANAGAGGSARRDFRLSNSNGERNGSGKVSGFSDLGVITTENGGSRASSGYRVDLMGGRKGGLIEQGGYVSPLGKLGGETQRTKFSSLSLSLKSPLEEMQIVRPGNATEVRDGMKQNMVLDNHQYTDISRVLHVEEYSDYGSTSNPSSDPTVRGSLVPQEHPFLNTTSASLNHESLQQVDNSCFERDSGDGTSGSCGGDFKRLAMRYGGLYETESSLKQEHMVEELGIHNTSDMIRGRKCRLEVETSRGDQESESYYDLYAFDGRKDMKPRAGEWTDKDLEQLFLSENSSFCYSKGVEPARTFDVMRSPGKVNYDYPLLCRQRDIFSKPVRPSKRDMEKRLGTVQNIKQRLGPVPNLRKMQGPALNVKQRLGPSPHSGKSRRGSRKQHKELPWMKVMEQRCLENYDSSIVTNGPEASYVKKKRNAKTEPPEYSGEFMQLVQCAFLKFFKFLNENSAKRRRYMDQGVTGVLKCMVCGSNSEEFMDTSGLAQHAFTSCQVGYRAEHLGLHKALCVLMGWSCMHMPKGQWVQHMLPDSEALSIREDLIIWPPVVIVHNSSVTSDNPGERMIVSVEQLGAFLRETGFGQGMTNICRGKAANHSTMVVNFSGTFSGLLEAERLHKHYVANKLGRAEFQKFSLNSSMRSSQETQSTPADKGESILYGYLGIAGDLDKLGIETKKQCVVKSKKEIEAVAEASFNI</sequence>
<evidence type="ECO:0000259" key="2">
    <source>
        <dbReference type="Pfam" id="PF03468"/>
    </source>
</evidence>
<protein>
    <submittedName>
        <fullName evidence="3">Uncharacterized protein LOC105637106</fullName>
    </submittedName>
</protein>
<dbReference type="Pfam" id="PF03468">
    <property type="entry name" value="XS"/>
    <property type="match status" value="1"/>
</dbReference>
<dbReference type="InterPro" id="IPR005380">
    <property type="entry name" value="XS_domain"/>
</dbReference>
<dbReference type="EMBL" id="GGEC01001309">
    <property type="protein sequence ID" value="MBW81792.1"/>
    <property type="molecule type" value="Transcribed_RNA"/>
</dbReference>